<name>A0A563VT25_9CYAN</name>
<dbReference type="InterPro" id="IPR027417">
    <property type="entry name" value="P-loop_NTPase"/>
</dbReference>
<dbReference type="AlphaFoldDB" id="A0A563VT25"/>
<reference evidence="3 4" key="1">
    <citation type="submission" date="2019-01" db="EMBL/GenBank/DDBJ databases">
        <authorList>
            <person name="Brito A."/>
        </authorList>
    </citation>
    <scope>NUCLEOTIDE SEQUENCE [LARGE SCALE GENOMIC DNA]</scope>
    <source>
        <strain evidence="3">1</strain>
    </source>
</reference>
<dbReference type="InterPro" id="IPR002125">
    <property type="entry name" value="CMP_dCMP_dom"/>
</dbReference>
<keyword evidence="4" id="KW-1185">Reference proteome</keyword>
<dbReference type="InterPro" id="IPR015517">
    <property type="entry name" value="dCMP_deaminase-rel"/>
</dbReference>
<dbReference type="GO" id="GO:0004132">
    <property type="term" value="F:dCMP deaminase activity"/>
    <property type="evidence" value="ECO:0007669"/>
    <property type="project" value="TreeGrafter"/>
</dbReference>
<dbReference type="RefSeq" id="WP_144865028.1">
    <property type="nucleotide sequence ID" value="NZ_LR213787.1"/>
</dbReference>
<sequence>MDNKKALEEILSERNKFILIGLTGRTGSGCTTASNILNKEKINFPDPEQIRTNGKAFYEELDVYRYTILKKYAEANWQSFFTIKVSDIISIYLFQLSKTKLIEFIYYNQEKYDNKDKIPKESIKNIVNKIKEKNKIFFNKIKEISDITIFSEKDLSSEQIKHQLFIRLAKLVRKLTRDFKQELKCIDETLYVSIYQAAGNSIRKLGKVDINYKEASFDTSKIFHLPETLNRIIKAIRKIKDRAFIVIDALRNPYEVSFFRDRYAAFKLVAVNAPDQDRKKYLQQVHKFNIDQLDKLDKNESGQWKSLEDRFTVQNVKKCIEMSDIHIFNPRNELKNHNILASQLAWYFSLMHHPGLVSPTSMERSMQIAFSAKTNSGCISRQVGAVITDNENSIKAVGWNDVPSGQVPCSLRSVYGALNHFDERIYSHYERNNSEFRKALEEKYKENIEPKNNSLRGRNLSYCFKEIKNSIKEENNQVHTRALHAEENAFLQLTKYGGIGIQGGKLYTTASPCELCAKKAYQLGIKEIIFIDPYPGIAKEHILQNGKYPPTLTQFHGAVGRGYHQLYESALSYKDELKFLL</sequence>
<evidence type="ECO:0000256" key="1">
    <source>
        <dbReference type="ARBA" id="ARBA00022801"/>
    </source>
</evidence>
<evidence type="ECO:0000259" key="2">
    <source>
        <dbReference type="PROSITE" id="PS51747"/>
    </source>
</evidence>
<dbReference type="PANTHER" id="PTHR11086">
    <property type="entry name" value="DEOXYCYTIDYLATE DEAMINASE-RELATED"/>
    <property type="match status" value="1"/>
</dbReference>
<dbReference type="Gene3D" id="3.40.140.10">
    <property type="entry name" value="Cytidine Deaminase, domain 2"/>
    <property type="match status" value="1"/>
</dbReference>
<organism evidence="3 4">
    <name type="scientific">Hyella patelloides LEGE 07179</name>
    <dbReference type="NCBI Taxonomy" id="945734"/>
    <lineage>
        <taxon>Bacteria</taxon>
        <taxon>Bacillati</taxon>
        <taxon>Cyanobacteriota</taxon>
        <taxon>Cyanophyceae</taxon>
        <taxon>Pleurocapsales</taxon>
        <taxon>Hyellaceae</taxon>
        <taxon>Hyella</taxon>
    </lineage>
</organism>
<dbReference type="GO" id="GO:0005737">
    <property type="term" value="C:cytoplasm"/>
    <property type="evidence" value="ECO:0007669"/>
    <property type="project" value="TreeGrafter"/>
</dbReference>
<feature type="domain" description="CMP/dCMP-type deaminase" evidence="2">
    <location>
        <begin position="360"/>
        <end position="545"/>
    </location>
</feature>
<dbReference type="OrthoDB" id="9788517at2"/>
<dbReference type="Proteomes" id="UP000320055">
    <property type="component" value="Unassembled WGS sequence"/>
</dbReference>
<dbReference type="NCBIfam" id="NF041025">
    <property type="entry name" value="antiphage_deaminase"/>
    <property type="match status" value="1"/>
</dbReference>
<evidence type="ECO:0000313" key="4">
    <source>
        <dbReference type="Proteomes" id="UP000320055"/>
    </source>
</evidence>
<dbReference type="Gene3D" id="3.40.50.300">
    <property type="entry name" value="P-loop containing nucleotide triphosphate hydrolases"/>
    <property type="match status" value="1"/>
</dbReference>
<dbReference type="InterPro" id="IPR016193">
    <property type="entry name" value="Cytidine_deaminase-like"/>
</dbReference>
<proteinExistence type="predicted"/>
<gene>
    <name evidence="3" type="ORF">H1P_270041</name>
</gene>
<dbReference type="SUPFAM" id="SSF53927">
    <property type="entry name" value="Cytidine deaminase-like"/>
    <property type="match status" value="1"/>
</dbReference>
<accession>A0A563VT25</accession>
<evidence type="ECO:0000313" key="3">
    <source>
        <dbReference type="EMBL" id="VEP14548.1"/>
    </source>
</evidence>
<keyword evidence="1" id="KW-0378">Hydrolase</keyword>
<dbReference type="PROSITE" id="PS51747">
    <property type="entry name" value="CYT_DCMP_DEAMINASES_2"/>
    <property type="match status" value="1"/>
</dbReference>
<dbReference type="EMBL" id="CAACVJ010000190">
    <property type="protein sequence ID" value="VEP14548.1"/>
    <property type="molecule type" value="Genomic_DNA"/>
</dbReference>
<protein>
    <submittedName>
        <fullName evidence="3">ComE operon protein 2</fullName>
    </submittedName>
</protein>
<dbReference type="Pfam" id="PF00383">
    <property type="entry name" value="dCMP_cyt_deam_1"/>
    <property type="match status" value="1"/>
</dbReference>
<dbReference type="PANTHER" id="PTHR11086:SF18">
    <property type="entry name" value="DEOXYCYTIDYLATE DEAMINASE"/>
    <property type="match status" value="1"/>
</dbReference>